<dbReference type="EMBL" id="BAAAZR010000049">
    <property type="protein sequence ID" value="GAA3841041.1"/>
    <property type="molecule type" value="Genomic_DNA"/>
</dbReference>
<organism evidence="5 6">
    <name type="scientific">Sphaerisporangium flaviroseum</name>
    <dbReference type="NCBI Taxonomy" id="509199"/>
    <lineage>
        <taxon>Bacteria</taxon>
        <taxon>Bacillati</taxon>
        <taxon>Actinomycetota</taxon>
        <taxon>Actinomycetes</taxon>
        <taxon>Streptosporangiales</taxon>
        <taxon>Streptosporangiaceae</taxon>
        <taxon>Sphaerisporangium</taxon>
    </lineage>
</organism>
<reference evidence="6" key="1">
    <citation type="journal article" date="2019" name="Int. J. Syst. Evol. Microbiol.">
        <title>The Global Catalogue of Microorganisms (GCM) 10K type strain sequencing project: providing services to taxonomists for standard genome sequencing and annotation.</title>
        <authorList>
            <consortium name="The Broad Institute Genomics Platform"/>
            <consortium name="The Broad Institute Genome Sequencing Center for Infectious Disease"/>
            <person name="Wu L."/>
            <person name="Ma J."/>
        </authorList>
    </citation>
    <scope>NUCLEOTIDE SEQUENCE [LARGE SCALE GENOMIC DNA]</scope>
    <source>
        <strain evidence="6">JCM 16908</strain>
    </source>
</reference>
<dbReference type="Gene3D" id="3.40.47.10">
    <property type="match status" value="1"/>
</dbReference>
<evidence type="ECO:0000313" key="5">
    <source>
        <dbReference type="EMBL" id="GAA3841041.1"/>
    </source>
</evidence>
<accession>A0ABP7JC55</accession>
<evidence type="ECO:0000313" key="6">
    <source>
        <dbReference type="Proteomes" id="UP001500888"/>
    </source>
</evidence>
<sequence length="381" mass="38581">MVTDDPVVISGMAWSTPIGDDLDEVWDHLCAGATGIAPVPSPHRLRNDLAATVPHPVYGEVDPRKRQIDIGARALAAAFSDAGLVPGDPRVELVCGTSFGAQLDGADSDDWAAEVAGATGHASRPVSVITACSAGSDSLLVAEALIRGGAARICVAGGVDVLTEAKRLGHSALGTMSPTRLRAFDRSHDGMILGEGAAFLVLESADSARSRGARVRAVLRAAGSANDASGLTTPDPSGRSVVAAVRNCLGRARVPADRVAVVSAHGTGTTLNDQVEAASLQEVFGGADPGPVVFGTKGTLGHSLGATGAIEAVGTVLALTEKRVPPLAGLTSPLAGLSLRLPGDRGARVAGTFGLSLTLGFGGFNTCLLLEVPQAYERRAA</sequence>
<dbReference type="InterPro" id="IPR014031">
    <property type="entry name" value="Ketoacyl_synth_C"/>
</dbReference>
<dbReference type="Pfam" id="PF02801">
    <property type="entry name" value="Ketoacyl-synt_C"/>
    <property type="match status" value="1"/>
</dbReference>
<comment type="caution">
    <text evidence="5">The sequence shown here is derived from an EMBL/GenBank/DDBJ whole genome shotgun (WGS) entry which is preliminary data.</text>
</comment>
<dbReference type="InterPro" id="IPR016039">
    <property type="entry name" value="Thiolase-like"/>
</dbReference>
<dbReference type="InterPro" id="IPR020841">
    <property type="entry name" value="PKS_Beta-ketoAc_synthase_dom"/>
</dbReference>
<dbReference type="InterPro" id="IPR014030">
    <property type="entry name" value="Ketoacyl_synth_N"/>
</dbReference>
<keyword evidence="6" id="KW-1185">Reference proteome</keyword>
<dbReference type="SUPFAM" id="SSF53901">
    <property type="entry name" value="Thiolase-like"/>
    <property type="match status" value="2"/>
</dbReference>
<keyword evidence="2 3" id="KW-0808">Transferase</keyword>
<dbReference type="SMART" id="SM00825">
    <property type="entry name" value="PKS_KS"/>
    <property type="match status" value="1"/>
</dbReference>
<evidence type="ECO:0000256" key="1">
    <source>
        <dbReference type="ARBA" id="ARBA00008467"/>
    </source>
</evidence>
<dbReference type="InterPro" id="IPR000794">
    <property type="entry name" value="Beta-ketoacyl_synthase"/>
</dbReference>
<dbReference type="RefSeq" id="WP_344951827.1">
    <property type="nucleotide sequence ID" value="NZ_BAAAZR010000049.1"/>
</dbReference>
<dbReference type="Proteomes" id="UP001500888">
    <property type="component" value="Unassembled WGS sequence"/>
</dbReference>
<comment type="similarity">
    <text evidence="1 3">Belongs to the thiolase-like superfamily. Beta-ketoacyl-ACP synthases family.</text>
</comment>
<gene>
    <name evidence="5" type="ORF">GCM10022226_74370</name>
</gene>
<protein>
    <submittedName>
        <fullName evidence="5">Beta-ketoacyl-[acyl-carrier-protein] synthase family protein</fullName>
    </submittedName>
</protein>
<dbReference type="PROSITE" id="PS52004">
    <property type="entry name" value="KS3_2"/>
    <property type="match status" value="1"/>
</dbReference>
<evidence type="ECO:0000259" key="4">
    <source>
        <dbReference type="PROSITE" id="PS52004"/>
    </source>
</evidence>
<evidence type="ECO:0000256" key="3">
    <source>
        <dbReference type="RuleBase" id="RU003694"/>
    </source>
</evidence>
<proteinExistence type="inferred from homology"/>
<evidence type="ECO:0000256" key="2">
    <source>
        <dbReference type="ARBA" id="ARBA00022679"/>
    </source>
</evidence>
<dbReference type="PANTHER" id="PTHR11712">
    <property type="entry name" value="POLYKETIDE SYNTHASE-RELATED"/>
    <property type="match status" value="1"/>
</dbReference>
<dbReference type="PANTHER" id="PTHR11712:SF347">
    <property type="entry name" value="BETA KETOACYL-ACYL CARRIER PROTEIN SYNTHASE"/>
    <property type="match status" value="1"/>
</dbReference>
<dbReference type="Pfam" id="PF00109">
    <property type="entry name" value="ketoacyl-synt"/>
    <property type="match status" value="1"/>
</dbReference>
<feature type="domain" description="Ketosynthase family 3 (KS3)" evidence="4">
    <location>
        <begin position="4"/>
        <end position="372"/>
    </location>
</feature>
<name>A0ABP7JC55_9ACTN</name>